<sequence length="105" mass="10990">MLAATFQTAAFLFLLLIALLVVALVIAFTVPPVAKLTRPGLTTVLLYLAAELAALFVAIWLVAQVSELELLPVLIALAIAAVVFAPQLVAKIPLPAAVTGFLGKR</sequence>
<reference evidence="2 3" key="1">
    <citation type="submission" date="2018-09" db="EMBL/GenBank/DDBJ databases">
        <title>Draft genome sequence of Rhodopseudomonas palustris 2.1.18.</title>
        <authorList>
            <person name="Robertson S.L."/>
            <person name="Meyer T.E."/>
            <person name="Kyndt J.A."/>
        </authorList>
    </citation>
    <scope>NUCLEOTIDE SEQUENCE [LARGE SCALE GENOMIC DNA]</scope>
    <source>
        <strain evidence="2 3">2.1.18</strain>
    </source>
</reference>
<evidence type="ECO:0000256" key="1">
    <source>
        <dbReference type="SAM" id="Phobius"/>
    </source>
</evidence>
<feature type="transmembrane region" description="Helical" evidence="1">
    <location>
        <begin position="70"/>
        <end position="89"/>
    </location>
</feature>
<protein>
    <submittedName>
        <fullName evidence="2">Uncharacterized protein</fullName>
    </submittedName>
</protein>
<keyword evidence="1" id="KW-0472">Membrane</keyword>
<name>A0A418V235_RHOPL</name>
<organism evidence="2 3">
    <name type="scientific">Rhodopseudomonas palustris</name>
    <dbReference type="NCBI Taxonomy" id="1076"/>
    <lineage>
        <taxon>Bacteria</taxon>
        <taxon>Pseudomonadati</taxon>
        <taxon>Pseudomonadota</taxon>
        <taxon>Alphaproteobacteria</taxon>
        <taxon>Hyphomicrobiales</taxon>
        <taxon>Nitrobacteraceae</taxon>
        <taxon>Rhodopseudomonas</taxon>
    </lineage>
</organism>
<evidence type="ECO:0000313" key="2">
    <source>
        <dbReference type="EMBL" id="RJF69980.1"/>
    </source>
</evidence>
<dbReference type="Proteomes" id="UP000285523">
    <property type="component" value="Unassembled WGS sequence"/>
</dbReference>
<proteinExistence type="predicted"/>
<keyword evidence="1" id="KW-1133">Transmembrane helix</keyword>
<feature type="transmembrane region" description="Helical" evidence="1">
    <location>
        <begin position="43"/>
        <end position="63"/>
    </location>
</feature>
<gene>
    <name evidence="2" type="ORF">D4Q52_18810</name>
</gene>
<dbReference type="EMBL" id="QYYD01000020">
    <property type="protein sequence ID" value="RJF69980.1"/>
    <property type="molecule type" value="Genomic_DNA"/>
</dbReference>
<dbReference type="AlphaFoldDB" id="A0A418V235"/>
<evidence type="ECO:0000313" key="3">
    <source>
        <dbReference type="Proteomes" id="UP000285523"/>
    </source>
</evidence>
<keyword evidence="1" id="KW-0812">Transmembrane</keyword>
<comment type="caution">
    <text evidence="2">The sequence shown here is derived from an EMBL/GenBank/DDBJ whole genome shotgun (WGS) entry which is preliminary data.</text>
</comment>
<dbReference type="RefSeq" id="WP_119858106.1">
    <property type="nucleotide sequence ID" value="NZ_QYYD01000020.1"/>
</dbReference>
<accession>A0A418V235</accession>